<dbReference type="Proteomes" id="UP001056535">
    <property type="component" value="Chromosome"/>
</dbReference>
<dbReference type="InterPro" id="IPR027417">
    <property type="entry name" value="P-loop_NTPase"/>
</dbReference>
<sequence>MTFQEFAYAMRQRWRIVAAMVILGLAVMTVITIQTPRVYESYTRIYLLATGVDDRGNLYSMPQTEKETLVQVAASPVILDATREALGYEGSVPVSIGATASGETSLLDFRASSDSPERAAEIATTAPQVLAGVARNYAPSLAMSGNEVEAQVVAPATRSALPITPDVRNNLITGVLGGLLVGIGLALLRHTLDNRIRGSRELAMLSDRPLLAMIPITSNNDDPGHDLYMEADPFGPQAEAARQLRTNIHFVDVTAGKHSFMITSSLPGEGKTTTAVNLGLAIADSGLKVLLIDADLRHPNVANALGIEGAVGLTTLLVGAAKPEDVIQQWAGTSLHVLAAGEAPPNPSELLGSRAMKELFEQLSEEFDFILVDSPPVLPVTDPLVISQLTGGVVMVVAATETRRRHLAEALRVLKTASIEVGGFVVTKAESTPKSYGYYYGSNREQGQGEPTTRREHSRRQDRGRRKRTAMANQRAPRAREAAESREQRESVRDAARSPIEHVSSRHSYSDD</sequence>
<dbReference type="PANTHER" id="PTHR32309">
    <property type="entry name" value="TYROSINE-PROTEIN KINASE"/>
    <property type="match status" value="1"/>
</dbReference>
<protein>
    <recommendedName>
        <fullName evidence="2">non-specific protein-tyrosine kinase</fullName>
        <ecNumber evidence="2">2.7.10.2</ecNumber>
    </recommendedName>
</protein>
<evidence type="ECO:0000256" key="7">
    <source>
        <dbReference type="ARBA" id="ARBA00023137"/>
    </source>
</evidence>
<gene>
    <name evidence="11" type="ORF">NF557_01245</name>
</gene>
<keyword evidence="5" id="KW-0418">Kinase</keyword>
<evidence type="ECO:0000256" key="4">
    <source>
        <dbReference type="ARBA" id="ARBA00022741"/>
    </source>
</evidence>
<evidence type="ECO:0000256" key="6">
    <source>
        <dbReference type="ARBA" id="ARBA00022840"/>
    </source>
</evidence>
<dbReference type="PANTHER" id="PTHR32309:SF13">
    <property type="entry name" value="FERRIC ENTEROBACTIN TRANSPORT PROTEIN FEPE"/>
    <property type="match status" value="1"/>
</dbReference>
<proteinExistence type="inferred from homology"/>
<evidence type="ECO:0000256" key="3">
    <source>
        <dbReference type="ARBA" id="ARBA00022679"/>
    </source>
</evidence>
<evidence type="ECO:0000256" key="8">
    <source>
        <dbReference type="ARBA" id="ARBA00051245"/>
    </source>
</evidence>
<feature type="compositionally biased region" description="Basic and acidic residues" evidence="9">
    <location>
        <begin position="452"/>
        <end position="461"/>
    </location>
</feature>
<dbReference type="NCBIfam" id="TIGR01007">
    <property type="entry name" value="eps_fam"/>
    <property type="match status" value="1"/>
</dbReference>
<name>A0ABY4YIG6_9MICO</name>
<evidence type="ECO:0000256" key="2">
    <source>
        <dbReference type="ARBA" id="ARBA00011903"/>
    </source>
</evidence>
<keyword evidence="12" id="KW-1185">Reference proteome</keyword>
<accession>A0ABY4YIG6</accession>
<feature type="compositionally biased region" description="Basic and acidic residues" evidence="9">
    <location>
        <begin position="478"/>
        <end position="512"/>
    </location>
</feature>
<feature type="region of interest" description="Disordered" evidence="9">
    <location>
        <begin position="435"/>
        <end position="512"/>
    </location>
</feature>
<dbReference type="Gene3D" id="3.40.50.300">
    <property type="entry name" value="P-loop containing nucleotide triphosphate hydrolases"/>
    <property type="match status" value="1"/>
</dbReference>
<keyword evidence="6" id="KW-0067">ATP-binding</keyword>
<feature type="domain" description="AAA" evidence="10">
    <location>
        <begin position="268"/>
        <end position="380"/>
    </location>
</feature>
<keyword evidence="3 11" id="KW-0808">Transferase</keyword>
<dbReference type="RefSeq" id="WP_252621289.1">
    <property type="nucleotide sequence ID" value="NZ_CP099490.1"/>
</dbReference>
<organism evidence="11 12">
    <name type="scientific">Ornithinimicrobium cryptoxanthini</name>
    <dbReference type="NCBI Taxonomy" id="2934161"/>
    <lineage>
        <taxon>Bacteria</taxon>
        <taxon>Bacillati</taxon>
        <taxon>Actinomycetota</taxon>
        <taxon>Actinomycetes</taxon>
        <taxon>Micrococcales</taxon>
        <taxon>Ornithinimicrobiaceae</taxon>
        <taxon>Ornithinimicrobium</taxon>
    </lineage>
</organism>
<dbReference type="GO" id="GO:0004715">
    <property type="term" value="F:non-membrane spanning protein tyrosine kinase activity"/>
    <property type="evidence" value="ECO:0007669"/>
    <property type="project" value="UniProtKB-EC"/>
</dbReference>
<reference evidence="11" key="1">
    <citation type="submission" date="2022-06" db="EMBL/GenBank/DDBJ databases">
        <title>Ornithinimicrobium JY.X270.</title>
        <authorList>
            <person name="Huang Y."/>
        </authorList>
    </citation>
    <scope>NUCLEOTIDE SEQUENCE</scope>
    <source>
        <strain evidence="11">JY.X270</strain>
    </source>
</reference>
<dbReference type="EMBL" id="CP099490">
    <property type="protein sequence ID" value="USQ76585.1"/>
    <property type="molecule type" value="Genomic_DNA"/>
</dbReference>
<evidence type="ECO:0000313" key="11">
    <source>
        <dbReference type="EMBL" id="USQ76585.1"/>
    </source>
</evidence>
<keyword evidence="4" id="KW-0547">Nucleotide-binding</keyword>
<dbReference type="EC" id="2.7.10.2" evidence="2"/>
<dbReference type="CDD" id="cd05387">
    <property type="entry name" value="BY-kinase"/>
    <property type="match status" value="1"/>
</dbReference>
<evidence type="ECO:0000256" key="9">
    <source>
        <dbReference type="SAM" id="MobiDB-lite"/>
    </source>
</evidence>
<comment type="similarity">
    <text evidence="1">Belongs to the CpsD/CapB family.</text>
</comment>
<evidence type="ECO:0000313" key="12">
    <source>
        <dbReference type="Proteomes" id="UP001056535"/>
    </source>
</evidence>
<dbReference type="InterPro" id="IPR025669">
    <property type="entry name" value="AAA_dom"/>
</dbReference>
<dbReference type="SUPFAM" id="SSF52540">
    <property type="entry name" value="P-loop containing nucleoside triphosphate hydrolases"/>
    <property type="match status" value="1"/>
</dbReference>
<dbReference type="InterPro" id="IPR005702">
    <property type="entry name" value="Wzc-like_C"/>
</dbReference>
<evidence type="ECO:0000256" key="1">
    <source>
        <dbReference type="ARBA" id="ARBA00007316"/>
    </source>
</evidence>
<evidence type="ECO:0000259" key="10">
    <source>
        <dbReference type="Pfam" id="PF13614"/>
    </source>
</evidence>
<keyword evidence="7" id="KW-0829">Tyrosine-protein kinase</keyword>
<dbReference type="InterPro" id="IPR050445">
    <property type="entry name" value="Bact_polysacc_biosynth/exp"/>
</dbReference>
<comment type="catalytic activity">
    <reaction evidence="8">
        <text>L-tyrosyl-[protein] + ATP = O-phospho-L-tyrosyl-[protein] + ADP + H(+)</text>
        <dbReference type="Rhea" id="RHEA:10596"/>
        <dbReference type="Rhea" id="RHEA-COMP:10136"/>
        <dbReference type="Rhea" id="RHEA-COMP:20101"/>
        <dbReference type="ChEBI" id="CHEBI:15378"/>
        <dbReference type="ChEBI" id="CHEBI:30616"/>
        <dbReference type="ChEBI" id="CHEBI:46858"/>
        <dbReference type="ChEBI" id="CHEBI:61978"/>
        <dbReference type="ChEBI" id="CHEBI:456216"/>
        <dbReference type="EC" id="2.7.10.2"/>
    </reaction>
</comment>
<evidence type="ECO:0000256" key="5">
    <source>
        <dbReference type="ARBA" id="ARBA00022777"/>
    </source>
</evidence>
<dbReference type="Pfam" id="PF13614">
    <property type="entry name" value="AAA_31"/>
    <property type="match status" value="1"/>
</dbReference>